<name>A0A3M7R1Q6_BRAPC</name>
<dbReference type="EMBL" id="REGN01004524">
    <property type="protein sequence ID" value="RNA17155.1"/>
    <property type="molecule type" value="Genomic_DNA"/>
</dbReference>
<reference evidence="3 4" key="1">
    <citation type="journal article" date="2018" name="Sci. Rep.">
        <title>Genomic signatures of local adaptation to the degree of environmental predictability in rotifers.</title>
        <authorList>
            <person name="Franch-Gras L."/>
            <person name="Hahn C."/>
            <person name="Garcia-Roger E.M."/>
            <person name="Carmona M.J."/>
            <person name="Serra M."/>
            <person name="Gomez A."/>
        </authorList>
    </citation>
    <scope>NUCLEOTIDE SEQUENCE [LARGE SCALE GENOMIC DNA]</scope>
    <source>
        <strain evidence="3">HYR1</strain>
    </source>
</reference>
<dbReference type="Proteomes" id="UP000276133">
    <property type="component" value="Unassembled WGS sequence"/>
</dbReference>
<feature type="domain" description="Integrase p58-like C-terminal" evidence="2">
    <location>
        <begin position="27"/>
        <end position="58"/>
    </location>
</feature>
<feature type="compositionally biased region" description="Basic residues" evidence="1">
    <location>
        <begin position="184"/>
        <end position="194"/>
    </location>
</feature>
<evidence type="ECO:0000313" key="4">
    <source>
        <dbReference type="Proteomes" id="UP000276133"/>
    </source>
</evidence>
<organism evidence="3 4">
    <name type="scientific">Brachionus plicatilis</name>
    <name type="common">Marine rotifer</name>
    <name type="synonym">Brachionus muelleri</name>
    <dbReference type="NCBI Taxonomy" id="10195"/>
    <lineage>
        <taxon>Eukaryota</taxon>
        <taxon>Metazoa</taxon>
        <taxon>Spiralia</taxon>
        <taxon>Gnathifera</taxon>
        <taxon>Rotifera</taxon>
        <taxon>Eurotatoria</taxon>
        <taxon>Monogononta</taxon>
        <taxon>Pseudotrocha</taxon>
        <taxon>Ploima</taxon>
        <taxon>Brachionidae</taxon>
        <taxon>Brachionus</taxon>
    </lineage>
</organism>
<dbReference type="InterPro" id="IPR054465">
    <property type="entry name" value="Integrase_p58-like_C"/>
</dbReference>
<feature type="region of interest" description="Disordered" evidence="1">
    <location>
        <begin position="181"/>
        <end position="210"/>
    </location>
</feature>
<keyword evidence="4" id="KW-1185">Reference proteome</keyword>
<evidence type="ECO:0000259" key="2">
    <source>
        <dbReference type="Pfam" id="PF22938"/>
    </source>
</evidence>
<sequence>MEGDLVMLSNNRQKVGQVRSFVPKFMGPFKVTSILSDVNFEVRDVKTGKKQIVHYNWMTRYVSRDHAKMMENISLDSGSEWRENKKTIAIYRKKKNQVRPESEQAGREETRPENETIIIPQLETIAQENSEGESNPEGAHSEEGIIEKTMSGTPEKTKGPVGAVKENYSCMCDFVTSTAGALGSHKRIHKKGVKPLKEQGSNEKLTKTQT</sequence>
<accession>A0A3M7R1Q6</accession>
<dbReference type="OrthoDB" id="115435at2759"/>
<proteinExistence type="predicted"/>
<protein>
    <recommendedName>
        <fullName evidence="2">Integrase p58-like C-terminal domain-containing protein</fullName>
    </recommendedName>
</protein>
<dbReference type="AlphaFoldDB" id="A0A3M7R1Q6"/>
<dbReference type="Pfam" id="PF22938">
    <property type="entry name" value="Integrase_p58_C"/>
    <property type="match status" value="1"/>
</dbReference>
<comment type="caution">
    <text evidence="3">The sequence shown here is derived from an EMBL/GenBank/DDBJ whole genome shotgun (WGS) entry which is preliminary data.</text>
</comment>
<gene>
    <name evidence="3" type="ORF">BpHYR1_004123</name>
</gene>
<evidence type="ECO:0000313" key="3">
    <source>
        <dbReference type="EMBL" id="RNA17155.1"/>
    </source>
</evidence>
<feature type="compositionally biased region" description="Basic and acidic residues" evidence="1">
    <location>
        <begin position="195"/>
        <end position="210"/>
    </location>
</feature>
<evidence type="ECO:0000256" key="1">
    <source>
        <dbReference type="SAM" id="MobiDB-lite"/>
    </source>
</evidence>